<evidence type="ECO:0000256" key="2">
    <source>
        <dbReference type="ARBA" id="ARBA00004673"/>
    </source>
</evidence>
<dbReference type="SUPFAM" id="SSF57802">
    <property type="entry name" value="Rubredoxin-like"/>
    <property type="match status" value="1"/>
</dbReference>
<dbReference type="GO" id="GO:0005743">
    <property type="term" value="C:mitochondrial inner membrane"/>
    <property type="evidence" value="ECO:0007669"/>
    <property type="project" value="UniProtKB-SubCell"/>
</dbReference>
<evidence type="ECO:0000256" key="10">
    <source>
        <dbReference type="ARBA" id="ARBA00031366"/>
    </source>
</evidence>
<dbReference type="PANTHER" id="PTHR10122:SF0">
    <property type="entry name" value="CYTOCHROME C OXIDASE SUBUNIT 5B, ISOFORM A-RELATED"/>
    <property type="match status" value="1"/>
</dbReference>
<dbReference type="GO" id="GO:0008270">
    <property type="term" value="F:zinc ion binding"/>
    <property type="evidence" value="ECO:0007669"/>
    <property type="project" value="EnsemblFungi"/>
</dbReference>
<evidence type="ECO:0000256" key="5">
    <source>
        <dbReference type="ARBA" id="ARBA00022792"/>
    </source>
</evidence>
<comment type="similarity">
    <text evidence="3">Belongs to the cytochrome c oxidase subunit 5B family.</text>
</comment>
<feature type="binding site" evidence="12">
    <location>
        <position position="124"/>
    </location>
    <ligand>
        <name>Zn(2+)</name>
        <dbReference type="ChEBI" id="CHEBI:29105"/>
    </ligand>
</feature>
<dbReference type="GO" id="GO:1990145">
    <property type="term" value="P:maintenance of translational fidelity"/>
    <property type="evidence" value="ECO:0007669"/>
    <property type="project" value="EnsemblFungi"/>
</dbReference>
<comment type="pathway">
    <text evidence="2">Energy metabolism; oxidative phosphorylation.</text>
</comment>
<sequence length="161" mass="17501">MLASRIIRPSALRIATRSFSASVLRAEDVKKASTPAKVSMSIADVDGPESLFGPGGKDGHIATDFEQATGLERLELLGKLEGIDLFDQRPLDASRKGTMTDPIVVDSFDPVRYVGCTGSPAGSHETVWTALERERVARCWECGSVYKMRFIGLEDDGHGHH</sequence>
<evidence type="ECO:0000256" key="11">
    <source>
        <dbReference type="ARBA" id="ARBA00070613"/>
    </source>
</evidence>
<evidence type="ECO:0000256" key="1">
    <source>
        <dbReference type="ARBA" id="ARBA00004443"/>
    </source>
</evidence>
<feature type="binding site" evidence="12">
    <location>
        <position position="116"/>
    </location>
    <ligand>
        <name>Zn(2+)</name>
        <dbReference type="ChEBI" id="CHEBI:29105"/>
    </ligand>
</feature>
<evidence type="ECO:0000256" key="7">
    <source>
        <dbReference type="ARBA" id="ARBA00022946"/>
    </source>
</evidence>
<keyword evidence="7" id="KW-0809">Transit peptide</keyword>
<dbReference type="Pfam" id="PF01215">
    <property type="entry name" value="COX5B"/>
    <property type="match status" value="1"/>
</dbReference>
<dbReference type="GO" id="GO:0004129">
    <property type="term" value="F:cytochrome-c oxidase activity"/>
    <property type="evidence" value="ECO:0007669"/>
    <property type="project" value="EnsemblFungi"/>
</dbReference>
<keyword evidence="14" id="KW-1185">Reference proteome</keyword>
<feature type="binding site" evidence="12">
    <location>
        <position position="139"/>
    </location>
    <ligand>
        <name>Zn(2+)</name>
        <dbReference type="ChEBI" id="CHEBI:29105"/>
    </ligand>
</feature>
<reference evidence="14" key="1">
    <citation type="submission" date="2016-02" db="EMBL/GenBank/DDBJ databases">
        <title>Comparative genomics of biotechnologically important yeasts.</title>
        <authorList>
            <consortium name="DOE Joint Genome Institute"/>
            <person name="Riley R."/>
            <person name="Haridas S."/>
            <person name="Wolfe K.H."/>
            <person name="Lopes M.R."/>
            <person name="Hittinger C.T."/>
            <person name="Goker M."/>
            <person name="Salamov A."/>
            <person name="Wisecaver J."/>
            <person name="Long T.M."/>
            <person name="Aerts A.L."/>
            <person name="Barry K."/>
            <person name="Choi C."/>
            <person name="Clum A."/>
            <person name="Coughlan A.Y."/>
            <person name="Deshpande S."/>
            <person name="Douglass A.P."/>
            <person name="Hanson S.J."/>
            <person name="Klenk H.-P."/>
            <person name="Labutti K."/>
            <person name="Lapidus A."/>
            <person name="Lindquist E."/>
            <person name="Lipzen A."/>
            <person name="Meier-Kolthoff J.P."/>
            <person name="Ohm R.A."/>
            <person name="Otillar R.P."/>
            <person name="Pangilinan J."/>
            <person name="Peng Y."/>
            <person name="Rokas A."/>
            <person name="Rosa C.A."/>
            <person name="Scheuner C."/>
            <person name="Sibirny A.A."/>
            <person name="Slot J.C."/>
            <person name="Stielow J.B."/>
            <person name="Sun H."/>
            <person name="Kurtzman C.P."/>
            <person name="Blackwell M."/>
            <person name="Jeffries T.W."/>
            <person name="Grigoriev I.V."/>
        </authorList>
    </citation>
    <scope>NUCLEOTIDE SEQUENCE [LARGE SCALE GENOMIC DNA]</scope>
    <source>
        <strain evidence="14">NRRL Y-17796</strain>
    </source>
</reference>
<dbReference type="PANTHER" id="PTHR10122">
    <property type="entry name" value="CYTOCHROME C OXIDASE SUBUNIT 5B, MITOCHONDRIAL"/>
    <property type="match status" value="1"/>
</dbReference>
<dbReference type="Proteomes" id="UP000095023">
    <property type="component" value="Unassembled WGS sequence"/>
</dbReference>
<dbReference type="GO" id="GO:0006123">
    <property type="term" value="P:mitochondrial electron transport, cytochrome c to oxygen"/>
    <property type="evidence" value="ECO:0007669"/>
    <property type="project" value="EnsemblFungi"/>
</dbReference>
<evidence type="ECO:0000256" key="6">
    <source>
        <dbReference type="ARBA" id="ARBA00022833"/>
    </source>
</evidence>
<gene>
    <name evidence="13" type="ORF">CANCADRAFT_32380</name>
</gene>
<keyword evidence="4 12" id="KW-0479">Metal-binding</keyword>
<feature type="binding site" evidence="12">
    <location>
        <position position="142"/>
    </location>
    <ligand>
        <name>Zn(2+)</name>
        <dbReference type="ChEBI" id="CHEBI:29105"/>
    </ligand>
</feature>
<proteinExistence type="inferred from homology"/>
<evidence type="ECO:0000313" key="13">
    <source>
        <dbReference type="EMBL" id="ODV88974.1"/>
    </source>
</evidence>
<dbReference type="PROSITE" id="PS51359">
    <property type="entry name" value="COX5B_2"/>
    <property type="match status" value="1"/>
</dbReference>
<dbReference type="EMBL" id="KV453843">
    <property type="protein sequence ID" value="ODV88974.1"/>
    <property type="molecule type" value="Genomic_DNA"/>
</dbReference>
<keyword evidence="5" id="KW-0999">Mitochondrion inner membrane</keyword>
<evidence type="ECO:0000313" key="14">
    <source>
        <dbReference type="Proteomes" id="UP000095023"/>
    </source>
</evidence>
<evidence type="ECO:0000256" key="9">
    <source>
        <dbReference type="ARBA" id="ARBA00023136"/>
    </source>
</evidence>
<keyword evidence="6 12" id="KW-0862">Zinc</keyword>
<keyword evidence="9" id="KW-0472">Membrane</keyword>
<dbReference type="GO" id="GO:0045277">
    <property type="term" value="C:respiratory chain complex IV"/>
    <property type="evidence" value="ECO:0007669"/>
    <property type="project" value="EnsemblFungi"/>
</dbReference>
<dbReference type="InterPro" id="IPR036972">
    <property type="entry name" value="Cyt_c_oxidase_su5b_sf"/>
</dbReference>
<dbReference type="InterPro" id="IPR002124">
    <property type="entry name" value="Cyt_c_oxidase_su5b"/>
</dbReference>
<evidence type="ECO:0000256" key="12">
    <source>
        <dbReference type="PIRSR" id="PIRSR602124-2"/>
    </source>
</evidence>
<dbReference type="CDD" id="cd00924">
    <property type="entry name" value="Cyt_c_Oxidase_Vb"/>
    <property type="match status" value="1"/>
</dbReference>
<evidence type="ECO:0000256" key="4">
    <source>
        <dbReference type="ARBA" id="ARBA00022723"/>
    </source>
</evidence>
<accession>A0A1E4TB49</accession>
<name>A0A1E4TB49_9ASCO</name>
<comment type="subcellular location">
    <subcellularLocation>
        <location evidence="1">Mitochondrion inner membrane</location>
        <topology evidence="1">Peripheral membrane protein</topology>
        <orientation evidence="1">Matrix side</orientation>
    </subcellularLocation>
</comment>
<dbReference type="AlphaFoldDB" id="A0A1E4TB49"/>
<protein>
    <recommendedName>
        <fullName evidence="11">Cytochrome c oxidase subunit 4, mitochondrial</fullName>
    </recommendedName>
    <alternativeName>
        <fullName evidence="10">Cytochrome c oxidase polypeptide IV</fullName>
    </alternativeName>
</protein>
<dbReference type="GO" id="GO:0033617">
    <property type="term" value="P:mitochondrial respiratory chain complex IV assembly"/>
    <property type="evidence" value="ECO:0007669"/>
    <property type="project" value="EnsemblFungi"/>
</dbReference>
<keyword evidence="8" id="KW-0496">Mitochondrion</keyword>
<dbReference type="FunFam" id="2.60.11.10:FF:000003">
    <property type="entry name" value="Cytochrome c oxidase subunit IV"/>
    <property type="match status" value="1"/>
</dbReference>
<dbReference type="Gene3D" id="2.60.11.10">
    <property type="entry name" value="Cytochrome c oxidase, subunit Vb"/>
    <property type="match status" value="1"/>
</dbReference>
<organism evidence="13 14">
    <name type="scientific">Tortispora caseinolytica NRRL Y-17796</name>
    <dbReference type="NCBI Taxonomy" id="767744"/>
    <lineage>
        <taxon>Eukaryota</taxon>
        <taxon>Fungi</taxon>
        <taxon>Dikarya</taxon>
        <taxon>Ascomycota</taxon>
        <taxon>Saccharomycotina</taxon>
        <taxon>Trigonopsidomycetes</taxon>
        <taxon>Trigonopsidales</taxon>
        <taxon>Trigonopsidaceae</taxon>
        <taxon>Tortispora</taxon>
    </lineage>
</organism>
<evidence type="ECO:0000256" key="3">
    <source>
        <dbReference type="ARBA" id="ARBA00010292"/>
    </source>
</evidence>
<dbReference type="OrthoDB" id="10249250at2759"/>
<evidence type="ECO:0000256" key="8">
    <source>
        <dbReference type="ARBA" id="ARBA00023128"/>
    </source>
</evidence>